<protein>
    <submittedName>
        <fullName evidence="2">Bgt-5300</fullName>
    </submittedName>
</protein>
<name>A0A381LGP5_BLUGR</name>
<sequence>MTDKPSVLIIGGLGYIGRFLALYIHQNELASEVRIVDKAVPEIAWLAPEFQEACSEQKFMQADASRESSLPKIFNRANGQQWDYVFNCGGETRHSQDEEIYRLRSLDLSVAVGKEAAKRGVKAFIELSTGMVYHPSSRPSKETDELKPRSKIATFKLMAERDLAKIDGLNLIIARLAEVYGDYEPRYFATALSLARVYQHLNQEMNWLGARDLKVNTVHVTDTARALWKIADWYAAQNKPRWNEQTMGKIPIFNIVDKGETTQGIMADFISQIFGIKTVFQGQAINLYARLNMDNVVDDVNQLVLGPWAHLIEAAGITRPGPLTPFMEKELLKDSDLSMDGSRLEEVVGFVFLEPRITKELVQSMIESYIKVGWWPTKR</sequence>
<dbReference type="InterPro" id="IPR050177">
    <property type="entry name" value="Lipid_A_modif_metabolic_enz"/>
</dbReference>
<dbReference type="Pfam" id="PF01370">
    <property type="entry name" value="Epimerase"/>
    <property type="match status" value="1"/>
</dbReference>
<dbReference type="OrthoDB" id="16464at2759"/>
<dbReference type="PANTHER" id="PTHR43245:SF11">
    <property type="entry name" value="LD23561P"/>
    <property type="match status" value="1"/>
</dbReference>
<evidence type="ECO:0000259" key="1">
    <source>
        <dbReference type="Pfam" id="PF01370"/>
    </source>
</evidence>
<evidence type="ECO:0000313" key="2">
    <source>
        <dbReference type="EMBL" id="SUZ12780.1"/>
    </source>
</evidence>
<dbReference type="InterPro" id="IPR001509">
    <property type="entry name" value="Epimerase_deHydtase"/>
</dbReference>
<dbReference type="SUPFAM" id="SSF51735">
    <property type="entry name" value="NAD(P)-binding Rossmann-fold domains"/>
    <property type="match status" value="1"/>
</dbReference>
<dbReference type="AlphaFoldDB" id="A0A381LGP5"/>
<proteinExistence type="predicted"/>
<dbReference type="PANTHER" id="PTHR43245">
    <property type="entry name" value="BIFUNCTIONAL POLYMYXIN RESISTANCE PROTEIN ARNA"/>
    <property type="match status" value="1"/>
</dbReference>
<dbReference type="EMBL" id="UIGY01000204">
    <property type="protein sequence ID" value="SUZ12780.1"/>
    <property type="molecule type" value="Genomic_DNA"/>
</dbReference>
<reference evidence="2" key="1">
    <citation type="submission" date="2018-07" db="EMBL/GenBank/DDBJ databases">
        <authorList>
            <person name="Quirk P.G."/>
            <person name="Krulwich T.A."/>
        </authorList>
    </citation>
    <scope>NUCLEOTIDE SEQUENCE</scope>
    <source>
        <strain evidence="2">96224</strain>
    </source>
</reference>
<gene>
    <name evidence="2" type="ORF">BGT96224V2_LOCUS5972</name>
</gene>
<dbReference type="Gene3D" id="3.40.50.720">
    <property type="entry name" value="NAD(P)-binding Rossmann-like Domain"/>
    <property type="match status" value="1"/>
</dbReference>
<accession>A0A381LGP5</accession>
<dbReference type="InterPro" id="IPR036291">
    <property type="entry name" value="NAD(P)-bd_dom_sf"/>
</dbReference>
<organism evidence="2">
    <name type="scientific">Blumeria graminis f. sp. tritici 96224</name>
    <dbReference type="NCBI Taxonomy" id="1268274"/>
    <lineage>
        <taxon>Eukaryota</taxon>
        <taxon>Fungi</taxon>
        <taxon>Dikarya</taxon>
        <taxon>Ascomycota</taxon>
        <taxon>Pezizomycotina</taxon>
        <taxon>Leotiomycetes</taxon>
        <taxon>Erysiphales</taxon>
        <taxon>Erysiphaceae</taxon>
        <taxon>Blumeria</taxon>
    </lineage>
</organism>
<feature type="domain" description="NAD-dependent epimerase/dehydratase" evidence="1">
    <location>
        <begin position="7"/>
        <end position="240"/>
    </location>
</feature>